<comment type="caution">
    <text evidence="6">The sequence shown here is derived from an EMBL/GenBank/DDBJ whole genome shotgun (WGS) entry which is preliminary data.</text>
</comment>
<dbReference type="PANTHER" id="PTHR30290:SF10">
    <property type="entry name" value="PERIPLASMIC OLIGOPEPTIDE-BINDING PROTEIN-RELATED"/>
    <property type="match status" value="1"/>
</dbReference>
<evidence type="ECO:0000256" key="2">
    <source>
        <dbReference type="ARBA" id="ARBA00005695"/>
    </source>
</evidence>
<sequence length="553" mass="61182">MVNCPPHARLKDAPRATLPFIFLSLLLVVLAACGGGNTSTTPSSSQKSNMAQQQVLNFPNVGINDLAVLDPAQGPDGNSAQAVNMIYSGLVKNDQNLKTVPDQATWQISGDQKVYTFKIKPNVAFSDGTPVTAQTYVYTWTRSLLQETASPIASFFMAPIQGADAVANNKTKILTGVKAVDDHTLQVTLTHPTPYFLSELSNSLFFPLNQKVIEQYGKQWTQHAAGSGLGTGPFMVKDWQHSKKMVLVPNPHYYGNKPKLTQVNMLFVVNPATALQTYLAGQYDFMWNIPAEQQVTVKDKPGFVRKPLLQSNLLFFDNTKEPFNKAAVRQAFAYATDKQTLVKDVFKDAVTVAQTIIPPGMPGYQPDYKGLPYDATKAKSLLQSAYPDLKKVPKITFSYPSSQVSANEAAVLQSMWQNALGIQVKLDPVELSAYNDRTSKHEVQFGFTQWGADFPDPYDWLTLNLTSNASNNNGQWSNAQFDQTVKKAEQTNDQNERIKLYNQAEQIAISDVGWLPIDHQTLAAIIPSWIHGLSMSGNGLYFGDWSDVYILQH</sequence>
<dbReference type="AlphaFoldDB" id="A0A401ZBZ7"/>
<dbReference type="PIRSF" id="PIRSF002741">
    <property type="entry name" value="MppA"/>
    <property type="match status" value="1"/>
</dbReference>
<dbReference type="Gene3D" id="3.10.105.10">
    <property type="entry name" value="Dipeptide-binding Protein, Domain 3"/>
    <property type="match status" value="1"/>
</dbReference>
<accession>A0A401ZBZ7</accession>
<evidence type="ECO:0000256" key="3">
    <source>
        <dbReference type="ARBA" id="ARBA00022448"/>
    </source>
</evidence>
<comment type="similarity">
    <text evidence="2">Belongs to the bacterial solute-binding protein 5 family.</text>
</comment>
<dbReference type="GO" id="GO:0043190">
    <property type="term" value="C:ATP-binding cassette (ABC) transporter complex"/>
    <property type="evidence" value="ECO:0007669"/>
    <property type="project" value="InterPro"/>
</dbReference>
<evidence type="ECO:0000256" key="1">
    <source>
        <dbReference type="ARBA" id="ARBA00004196"/>
    </source>
</evidence>
<evidence type="ECO:0000313" key="6">
    <source>
        <dbReference type="EMBL" id="GCE04410.1"/>
    </source>
</evidence>
<dbReference type="OrthoDB" id="9783874at2"/>
<evidence type="ECO:0000259" key="5">
    <source>
        <dbReference type="Pfam" id="PF00496"/>
    </source>
</evidence>
<dbReference type="Gene3D" id="3.90.76.10">
    <property type="entry name" value="Dipeptide-binding Protein, Domain 1"/>
    <property type="match status" value="1"/>
</dbReference>
<dbReference type="CDD" id="cd08504">
    <property type="entry name" value="PBP2_OppA"/>
    <property type="match status" value="1"/>
</dbReference>
<dbReference type="InterPro" id="IPR030678">
    <property type="entry name" value="Peptide/Ni-bd"/>
</dbReference>
<feature type="domain" description="Solute-binding protein family 5" evidence="5">
    <location>
        <begin position="105"/>
        <end position="471"/>
    </location>
</feature>
<dbReference type="GO" id="GO:0030313">
    <property type="term" value="C:cell envelope"/>
    <property type="evidence" value="ECO:0007669"/>
    <property type="project" value="UniProtKB-SubCell"/>
</dbReference>
<evidence type="ECO:0000313" key="7">
    <source>
        <dbReference type="Proteomes" id="UP000287224"/>
    </source>
</evidence>
<keyword evidence="7" id="KW-1185">Reference proteome</keyword>
<evidence type="ECO:0000256" key="4">
    <source>
        <dbReference type="ARBA" id="ARBA00022729"/>
    </source>
</evidence>
<gene>
    <name evidence="6" type="ORF">KDAU_17390</name>
</gene>
<dbReference type="Pfam" id="PF00496">
    <property type="entry name" value="SBP_bac_5"/>
    <property type="match status" value="1"/>
</dbReference>
<dbReference type="GO" id="GO:0042597">
    <property type="term" value="C:periplasmic space"/>
    <property type="evidence" value="ECO:0007669"/>
    <property type="project" value="UniProtKB-ARBA"/>
</dbReference>
<keyword evidence="3" id="KW-0813">Transport</keyword>
<organism evidence="6 7">
    <name type="scientific">Dictyobacter aurantiacus</name>
    <dbReference type="NCBI Taxonomy" id="1936993"/>
    <lineage>
        <taxon>Bacteria</taxon>
        <taxon>Bacillati</taxon>
        <taxon>Chloroflexota</taxon>
        <taxon>Ktedonobacteria</taxon>
        <taxon>Ktedonobacterales</taxon>
        <taxon>Dictyobacteraceae</taxon>
        <taxon>Dictyobacter</taxon>
    </lineage>
</organism>
<dbReference type="InterPro" id="IPR000914">
    <property type="entry name" value="SBP_5_dom"/>
</dbReference>
<dbReference type="GO" id="GO:1904680">
    <property type="term" value="F:peptide transmembrane transporter activity"/>
    <property type="evidence" value="ECO:0007669"/>
    <property type="project" value="TreeGrafter"/>
</dbReference>
<dbReference type="Gene3D" id="3.40.190.10">
    <property type="entry name" value="Periplasmic binding protein-like II"/>
    <property type="match status" value="1"/>
</dbReference>
<dbReference type="InterPro" id="IPR039424">
    <property type="entry name" value="SBP_5"/>
</dbReference>
<proteinExistence type="inferred from homology"/>
<dbReference type="PANTHER" id="PTHR30290">
    <property type="entry name" value="PERIPLASMIC BINDING COMPONENT OF ABC TRANSPORTER"/>
    <property type="match status" value="1"/>
</dbReference>
<protein>
    <submittedName>
        <fullName evidence="6">ABC transporter substrate-binding protein</fullName>
    </submittedName>
</protein>
<keyword evidence="4" id="KW-0732">Signal</keyword>
<name>A0A401ZBZ7_9CHLR</name>
<dbReference type="GO" id="GO:0015833">
    <property type="term" value="P:peptide transport"/>
    <property type="evidence" value="ECO:0007669"/>
    <property type="project" value="TreeGrafter"/>
</dbReference>
<dbReference type="FunFam" id="3.90.76.10:FF:000001">
    <property type="entry name" value="Oligopeptide ABC transporter substrate-binding protein"/>
    <property type="match status" value="1"/>
</dbReference>
<dbReference type="RefSeq" id="WP_126595568.1">
    <property type="nucleotide sequence ID" value="NZ_BIFQ01000001.1"/>
</dbReference>
<comment type="subcellular location">
    <subcellularLocation>
        <location evidence="1">Cell envelope</location>
    </subcellularLocation>
</comment>
<reference evidence="7" key="1">
    <citation type="submission" date="2018-12" db="EMBL/GenBank/DDBJ databases">
        <title>Tengunoibacter tsumagoiensis gen. nov., sp. nov., Dictyobacter kobayashii sp. nov., D. alpinus sp. nov., and D. joshuensis sp. nov. and description of Dictyobacteraceae fam. nov. within the order Ktedonobacterales isolated from Tengu-no-mugimeshi.</title>
        <authorList>
            <person name="Wang C.M."/>
            <person name="Zheng Y."/>
            <person name="Sakai Y."/>
            <person name="Toyoda A."/>
            <person name="Minakuchi Y."/>
            <person name="Abe K."/>
            <person name="Yokota A."/>
            <person name="Yabe S."/>
        </authorList>
    </citation>
    <scope>NUCLEOTIDE SEQUENCE [LARGE SCALE GENOMIC DNA]</scope>
    <source>
        <strain evidence="7">S-27</strain>
    </source>
</reference>
<dbReference type="Proteomes" id="UP000287224">
    <property type="component" value="Unassembled WGS sequence"/>
</dbReference>
<dbReference type="EMBL" id="BIFQ01000001">
    <property type="protein sequence ID" value="GCE04410.1"/>
    <property type="molecule type" value="Genomic_DNA"/>
</dbReference>
<dbReference type="SUPFAM" id="SSF53850">
    <property type="entry name" value="Periplasmic binding protein-like II"/>
    <property type="match status" value="1"/>
</dbReference>